<dbReference type="SUPFAM" id="SSF53187">
    <property type="entry name" value="Zn-dependent exopeptidases"/>
    <property type="match status" value="1"/>
</dbReference>
<evidence type="ECO:0000256" key="3">
    <source>
        <dbReference type="ARBA" id="ARBA00022801"/>
    </source>
</evidence>
<dbReference type="PANTHER" id="PTHR15162">
    <property type="entry name" value="ASPARTOACYLASE"/>
    <property type="match status" value="1"/>
</dbReference>
<keyword evidence="7" id="KW-1185">Reference proteome</keyword>
<dbReference type="GO" id="GO:0005829">
    <property type="term" value="C:cytosol"/>
    <property type="evidence" value="ECO:0007669"/>
    <property type="project" value="TreeGrafter"/>
</dbReference>
<dbReference type="PANTHER" id="PTHR15162:SF7">
    <property type="entry name" value="SUCCINYLGLUTAMATE DESUCCINYLASE"/>
    <property type="match status" value="1"/>
</dbReference>
<dbReference type="EMBL" id="CP102480">
    <property type="protein sequence ID" value="UUX50547.1"/>
    <property type="molecule type" value="Genomic_DNA"/>
</dbReference>
<keyword evidence="2" id="KW-0479">Metal-binding</keyword>
<accession>A0A9J7ASC8</accession>
<proteinExistence type="predicted"/>
<dbReference type="Pfam" id="PF24827">
    <property type="entry name" value="AstE_AspA_cat"/>
    <property type="match status" value="1"/>
</dbReference>
<dbReference type="GO" id="GO:0046872">
    <property type="term" value="F:metal ion binding"/>
    <property type="evidence" value="ECO:0007669"/>
    <property type="project" value="UniProtKB-KW"/>
</dbReference>
<evidence type="ECO:0000259" key="5">
    <source>
        <dbReference type="Pfam" id="PF24827"/>
    </source>
</evidence>
<comment type="cofactor">
    <cofactor evidence="1">
        <name>Zn(2+)</name>
        <dbReference type="ChEBI" id="CHEBI:29105"/>
    </cofactor>
</comment>
<name>A0A9J7ASC8_9PROT</name>
<sequence>MSDAVPAALSDDYPVELEAPDISPYRDGNSGVPYFTTFESGRAGPEVLITALVHGNELCGAIALDDLFRHDIRPLLGRLTLGFCNVAAYAEFRADYPALSRFIDEDFNRVWDLEMLQDKTRSLERARAREIRPLVTKSEILLDLHSMQHATGPLVLAGRHAKGRTLAEQVGAPPLIVLDAGHKAGRRLRDYDFFDDPDDPRTALLVECGQHWSSAAASVAIDVTYRFLHAVGQIGRETLEERCGPSAPPAQKVVEIVRAVTVKTDAFRFHGDFRGMEVIPKAGTEIGRDGDEPVLTPHDDCILVMPTRRLSRGLTAVRLGRFIE</sequence>
<dbReference type="GO" id="GO:0016788">
    <property type="term" value="F:hydrolase activity, acting on ester bonds"/>
    <property type="evidence" value="ECO:0007669"/>
    <property type="project" value="InterPro"/>
</dbReference>
<evidence type="ECO:0000256" key="4">
    <source>
        <dbReference type="ARBA" id="ARBA00022833"/>
    </source>
</evidence>
<dbReference type="Proteomes" id="UP001060336">
    <property type="component" value="Chromosome"/>
</dbReference>
<dbReference type="Gene3D" id="3.40.630.10">
    <property type="entry name" value="Zn peptidases"/>
    <property type="match status" value="1"/>
</dbReference>
<reference evidence="6" key="1">
    <citation type="submission" date="2022-08" db="EMBL/GenBank/DDBJ databases">
        <title>Nisaea acidiphila sp. nov., isolated from a marine algal debris and emended description of the genus Nisaea Urios et al. 2008.</title>
        <authorList>
            <person name="Kwon K."/>
        </authorList>
    </citation>
    <scope>NUCLEOTIDE SEQUENCE</scope>
    <source>
        <strain evidence="6">MEBiC11861</strain>
    </source>
</reference>
<gene>
    <name evidence="6" type="ORF">NUH88_02380</name>
</gene>
<evidence type="ECO:0000256" key="1">
    <source>
        <dbReference type="ARBA" id="ARBA00001947"/>
    </source>
</evidence>
<protein>
    <submittedName>
        <fullName evidence="6">Succinylglutamate desuccinylase/aspartoacylase family protein</fullName>
    </submittedName>
</protein>
<feature type="domain" description="Succinylglutamate desuccinylase/Aspartoacylase catalytic" evidence="5">
    <location>
        <begin position="43"/>
        <end position="161"/>
    </location>
</feature>
<dbReference type="RefSeq" id="WP_257769733.1">
    <property type="nucleotide sequence ID" value="NZ_CP102480.1"/>
</dbReference>
<dbReference type="AlphaFoldDB" id="A0A9J7ASC8"/>
<dbReference type="KEGG" id="naci:NUH88_02380"/>
<keyword evidence="4" id="KW-0862">Zinc</keyword>
<dbReference type="InterPro" id="IPR055438">
    <property type="entry name" value="AstE_AspA_cat"/>
</dbReference>
<evidence type="ECO:0000313" key="6">
    <source>
        <dbReference type="EMBL" id="UUX50547.1"/>
    </source>
</evidence>
<evidence type="ECO:0000313" key="7">
    <source>
        <dbReference type="Proteomes" id="UP001060336"/>
    </source>
</evidence>
<dbReference type="InterPro" id="IPR050178">
    <property type="entry name" value="AspA/AstE_fam"/>
</dbReference>
<evidence type="ECO:0000256" key="2">
    <source>
        <dbReference type="ARBA" id="ARBA00022723"/>
    </source>
</evidence>
<keyword evidence="3" id="KW-0378">Hydrolase</keyword>
<organism evidence="6 7">
    <name type="scientific">Nisaea acidiphila</name>
    <dbReference type="NCBI Taxonomy" id="1862145"/>
    <lineage>
        <taxon>Bacteria</taxon>
        <taxon>Pseudomonadati</taxon>
        <taxon>Pseudomonadota</taxon>
        <taxon>Alphaproteobacteria</taxon>
        <taxon>Rhodospirillales</taxon>
        <taxon>Thalassobaculaceae</taxon>
        <taxon>Nisaea</taxon>
    </lineage>
</organism>